<comment type="caution">
    <text evidence="1">The sequence shown here is derived from an EMBL/GenBank/DDBJ whole genome shotgun (WGS) entry which is preliminary data.</text>
</comment>
<protein>
    <submittedName>
        <fullName evidence="1">Uncharacterized protein</fullName>
    </submittedName>
</protein>
<dbReference type="Proteomes" id="UP000798662">
    <property type="component" value="Chromosome 3"/>
</dbReference>
<gene>
    <name evidence="1" type="ORF">I4F81_011857</name>
</gene>
<organism evidence="1 2">
    <name type="scientific">Pyropia yezoensis</name>
    <name type="common">Susabi-nori</name>
    <name type="synonym">Porphyra yezoensis</name>
    <dbReference type="NCBI Taxonomy" id="2788"/>
    <lineage>
        <taxon>Eukaryota</taxon>
        <taxon>Rhodophyta</taxon>
        <taxon>Bangiophyceae</taxon>
        <taxon>Bangiales</taxon>
        <taxon>Bangiaceae</taxon>
        <taxon>Pyropia</taxon>
    </lineage>
</organism>
<sequence>MADEAVPAGAAAPLVGGGPLPPPPPPPAAAAAADAADAAMAAAAAAACTRLVLFDFDRTLFYAANSDEWVFEELAPDLLPLLHQRVRATGAAGWTAAINWALGALPPRGIPAGALLGALRRAPWPADATVLLRRLAATPGVQVGIVSDANAAYIDTILDAAGLGGGGRGELLGAGVATNGAAVSPAGGLTVVPYTAGRQPHGCGRCPPNICKGEVVTELLQERPNVRQVVYVGDGSNDVCPVLRLGPADIALARQGMAMERELADLAACGDPALRARVTSWSTPADLLGLFRALTDPPAAAAAAPSA</sequence>
<proteinExistence type="predicted"/>
<evidence type="ECO:0000313" key="2">
    <source>
        <dbReference type="Proteomes" id="UP000798662"/>
    </source>
</evidence>
<accession>A0ACC3CH04</accession>
<name>A0ACC3CH04_PYRYE</name>
<keyword evidence="2" id="KW-1185">Reference proteome</keyword>
<reference evidence="1" key="1">
    <citation type="submission" date="2019-11" db="EMBL/GenBank/DDBJ databases">
        <title>Nori genome reveals adaptations in red seaweeds to the harsh intertidal environment.</title>
        <authorList>
            <person name="Wang D."/>
            <person name="Mao Y."/>
        </authorList>
    </citation>
    <scope>NUCLEOTIDE SEQUENCE</scope>
    <source>
        <tissue evidence="1">Gametophyte</tissue>
    </source>
</reference>
<dbReference type="EMBL" id="CM020620">
    <property type="protein sequence ID" value="KAK1869380.1"/>
    <property type="molecule type" value="Genomic_DNA"/>
</dbReference>
<evidence type="ECO:0000313" key="1">
    <source>
        <dbReference type="EMBL" id="KAK1869380.1"/>
    </source>
</evidence>